<proteinExistence type="predicted"/>
<keyword evidence="3" id="KW-0675">Receptor</keyword>
<protein>
    <submittedName>
        <fullName evidence="3">GDNF family receptor alpha 3</fullName>
    </submittedName>
</protein>
<sequence>MVSVLRASRYASQRVTHRFSGTVLPRDTWRKLSVSILISMVGQLVHSSPDERDEVAECEEDDEEEEEDENETGAGGFNVIPPFSEKVTVTNLGSEAGRVHSRAATLSELHFLFAVLLLIALSWG</sequence>
<evidence type="ECO:0000313" key="3">
    <source>
        <dbReference type="EMBL" id="KAI7801606.1"/>
    </source>
</evidence>
<keyword evidence="2" id="KW-1133">Transmembrane helix</keyword>
<reference evidence="3" key="1">
    <citation type="submission" date="2021-02" db="EMBL/GenBank/DDBJ databases">
        <title>Comparative genomics reveals that relaxation of natural selection precedes convergent phenotypic evolution of cavefish.</title>
        <authorList>
            <person name="Peng Z."/>
        </authorList>
    </citation>
    <scope>NUCLEOTIDE SEQUENCE</scope>
    <source>
        <tissue evidence="3">Muscle</tissue>
    </source>
</reference>
<feature type="compositionally biased region" description="Acidic residues" evidence="1">
    <location>
        <begin position="51"/>
        <end position="71"/>
    </location>
</feature>
<evidence type="ECO:0000313" key="4">
    <source>
        <dbReference type="Proteomes" id="UP001059041"/>
    </source>
</evidence>
<dbReference type="Proteomes" id="UP001059041">
    <property type="component" value="Linkage Group LG13"/>
</dbReference>
<evidence type="ECO:0000256" key="2">
    <source>
        <dbReference type="SAM" id="Phobius"/>
    </source>
</evidence>
<organism evidence="3 4">
    <name type="scientific">Triplophysa rosa</name>
    <name type="common">Cave loach</name>
    <dbReference type="NCBI Taxonomy" id="992332"/>
    <lineage>
        <taxon>Eukaryota</taxon>
        <taxon>Metazoa</taxon>
        <taxon>Chordata</taxon>
        <taxon>Craniata</taxon>
        <taxon>Vertebrata</taxon>
        <taxon>Euteleostomi</taxon>
        <taxon>Actinopterygii</taxon>
        <taxon>Neopterygii</taxon>
        <taxon>Teleostei</taxon>
        <taxon>Ostariophysi</taxon>
        <taxon>Cypriniformes</taxon>
        <taxon>Nemacheilidae</taxon>
        <taxon>Triplophysa</taxon>
    </lineage>
</organism>
<feature type="transmembrane region" description="Helical" evidence="2">
    <location>
        <begin position="103"/>
        <end position="123"/>
    </location>
</feature>
<gene>
    <name evidence="3" type="ORF">IRJ41_017495</name>
</gene>
<dbReference type="AlphaFoldDB" id="A0A9W7TS66"/>
<dbReference type="EMBL" id="JAFHDT010000013">
    <property type="protein sequence ID" value="KAI7801606.1"/>
    <property type="molecule type" value="Genomic_DNA"/>
</dbReference>
<comment type="caution">
    <text evidence="3">The sequence shown here is derived from an EMBL/GenBank/DDBJ whole genome shotgun (WGS) entry which is preliminary data.</text>
</comment>
<accession>A0A9W7TS66</accession>
<name>A0A9W7TS66_TRIRA</name>
<keyword evidence="2" id="KW-0472">Membrane</keyword>
<evidence type="ECO:0000256" key="1">
    <source>
        <dbReference type="SAM" id="MobiDB-lite"/>
    </source>
</evidence>
<feature type="region of interest" description="Disordered" evidence="1">
    <location>
        <begin position="48"/>
        <end position="81"/>
    </location>
</feature>
<keyword evidence="4" id="KW-1185">Reference proteome</keyword>
<keyword evidence="2" id="KW-0812">Transmembrane</keyword>